<reference evidence="3" key="1">
    <citation type="journal article" date="2019" name="Int. J. Syst. Evol. Microbiol.">
        <title>The Global Catalogue of Microorganisms (GCM) 10K type strain sequencing project: providing services to taxonomists for standard genome sequencing and annotation.</title>
        <authorList>
            <consortium name="The Broad Institute Genomics Platform"/>
            <consortium name="The Broad Institute Genome Sequencing Center for Infectious Disease"/>
            <person name="Wu L."/>
            <person name="Ma J."/>
        </authorList>
    </citation>
    <scope>NUCLEOTIDE SEQUENCE [LARGE SCALE GENOMIC DNA]</scope>
    <source>
        <strain evidence="3">CCUG 61696</strain>
    </source>
</reference>
<name>A0ABW3Z4H6_9HYPH</name>
<keyword evidence="1" id="KW-0732">Signal</keyword>
<dbReference type="RefSeq" id="WP_378774042.1">
    <property type="nucleotide sequence ID" value="NZ_JBHTMX010000007.1"/>
</dbReference>
<evidence type="ECO:0000256" key="1">
    <source>
        <dbReference type="SAM" id="SignalP"/>
    </source>
</evidence>
<organism evidence="2 3">
    <name type="scientific">Methylopila musalis</name>
    <dbReference type="NCBI Taxonomy" id="1134781"/>
    <lineage>
        <taxon>Bacteria</taxon>
        <taxon>Pseudomonadati</taxon>
        <taxon>Pseudomonadota</taxon>
        <taxon>Alphaproteobacteria</taxon>
        <taxon>Hyphomicrobiales</taxon>
        <taxon>Methylopilaceae</taxon>
        <taxon>Methylopila</taxon>
    </lineage>
</organism>
<feature type="signal peptide" evidence="1">
    <location>
        <begin position="1"/>
        <end position="23"/>
    </location>
</feature>
<evidence type="ECO:0000313" key="3">
    <source>
        <dbReference type="Proteomes" id="UP001597171"/>
    </source>
</evidence>
<keyword evidence="3" id="KW-1185">Reference proteome</keyword>
<dbReference type="PROSITE" id="PS51257">
    <property type="entry name" value="PROKAR_LIPOPROTEIN"/>
    <property type="match status" value="1"/>
</dbReference>
<evidence type="ECO:0008006" key="4">
    <source>
        <dbReference type="Google" id="ProtNLM"/>
    </source>
</evidence>
<comment type="caution">
    <text evidence="2">The sequence shown here is derived from an EMBL/GenBank/DDBJ whole genome shotgun (WGS) entry which is preliminary data.</text>
</comment>
<evidence type="ECO:0000313" key="2">
    <source>
        <dbReference type="EMBL" id="MFD1330843.1"/>
    </source>
</evidence>
<protein>
    <recommendedName>
        <fullName evidence="4">Lipoprotein</fullName>
    </recommendedName>
</protein>
<dbReference type="EMBL" id="JBHTMX010000007">
    <property type="protein sequence ID" value="MFD1330843.1"/>
    <property type="molecule type" value="Genomic_DNA"/>
</dbReference>
<gene>
    <name evidence="2" type="ORF">ACFQ4O_02395</name>
</gene>
<sequence>MTPFKTACAAGALLLASLTSACAAPASTPGHDGARIANGGAPGSCNARDVRVRHFAGDGHADTHADHAHLAHGHDLKWSKRNYKGYATKPPCYVRRASALSGDPS</sequence>
<dbReference type="Proteomes" id="UP001597171">
    <property type="component" value="Unassembled WGS sequence"/>
</dbReference>
<accession>A0ABW3Z4H6</accession>
<feature type="chain" id="PRO_5047187197" description="Lipoprotein" evidence="1">
    <location>
        <begin position="24"/>
        <end position="105"/>
    </location>
</feature>
<proteinExistence type="predicted"/>